<reference evidence="1 2" key="1">
    <citation type="submission" date="2021-06" db="EMBL/GenBank/DDBJ databases">
        <title>Caerostris extrusa draft genome.</title>
        <authorList>
            <person name="Kono N."/>
            <person name="Arakawa K."/>
        </authorList>
    </citation>
    <scope>NUCLEOTIDE SEQUENCE [LARGE SCALE GENOMIC DNA]</scope>
</reference>
<accession>A0AAV4URF6</accession>
<gene>
    <name evidence="1" type="ORF">CEXT_53441</name>
</gene>
<evidence type="ECO:0000313" key="1">
    <source>
        <dbReference type="EMBL" id="GIY60308.1"/>
    </source>
</evidence>
<dbReference type="AlphaFoldDB" id="A0AAV4URF6"/>
<protein>
    <submittedName>
        <fullName evidence="1">Uncharacterized protein</fullName>
    </submittedName>
</protein>
<keyword evidence="2" id="KW-1185">Reference proteome</keyword>
<name>A0AAV4URF6_CAEEX</name>
<dbReference type="Proteomes" id="UP001054945">
    <property type="component" value="Unassembled WGS sequence"/>
</dbReference>
<evidence type="ECO:0000313" key="2">
    <source>
        <dbReference type="Proteomes" id="UP001054945"/>
    </source>
</evidence>
<proteinExistence type="predicted"/>
<organism evidence="1 2">
    <name type="scientific">Caerostris extrusa</name>
    <name type="common">Bark spider</name>
    <name type="synonym">Caerostris bankana</name>
    <dbReference type="NCBI Taxonomy" id="172846"/>
    <lineage>
        <taxon>Eukaryota</taxon>
        <taxon>Metazoa</taxon>
        <taxon>Ecdysozoa</taxon>
        <taxon>Arthropoda</taxon>
        <taxon>Chelicerata</taxon>
        <taxon>Arachnida</taxon>
        <taxon>Araneae</taxon>
        <taxon>Araneomorphae</taxon>
        <taxon>Entelegynae</taxon>
        <taxon>Araneoidea</taxon>
        <taxon>Araneidae</taxon>
        <taxon>Caerostris</taxon>
    </lineage>
</organism>
<dbReference type="EMBL" id="BPLR01013306">
    <property type="protein sequence ID" value="GIY60308.1"/>
    <property type="molecule type" value="Genomic_DNA"/>
</dbReference>
<comment type="caution">
    <text evidence="1">The sequence shown here is derived from an EMBL/GenBank/DDBJ whole genome shotgun (WGS) entry which is preliminary data.</text>
</comment>
<sequence length="68" mass="7709">MVSKEEEPPNEGQTTLKEKLIHCHHTESHKMAEVKTDVSKPRIISERSYLEPFSLRASISRAGFLSVS</sequence>